<keyword evidence="5" id="KW-0472">Membrane</keyword>
<name>A0ABQ9WJZ6_SAGOE</name>
<accession>A0ABQ9WJZ6</accession>
<evidence type="ECO:0000313" key="8">
    <source>
        <dbReference type="EMBL" id="KAK2121810.1"/>
    </source>
</evidence>
<comment type="similarity">
    <text evidence="2">Belongs to the polycystin family.</text>
</comment>
<dbReference type="Pfam" id="PF02010">
    <property type="entry name" value="REJ"/>
    <property type="match status" value="1"/>
</dbReference>
<gene>
    <name evidence="8" type="ORF">P7K49_003196</name>
</gene>
<evidence type="ECO:0000256" key="3">
    <source>
        <dbReference type="ARBA" id="ARBA00022692"/>
    </source>
</evidence>
<protein>
    <recommendedName>
        <fullName evidence="7">REJ domain-containing protein</fullName>
    </recommendedName>
</protein>
<dbReference type="EMBL" id="JASSZA010000001">
    <property type="protein sequence ID" value="KAK2121810.1"/>
    <property type="molecule type" value="Genomic_DNA"/>
</dbReference>
<dbReference type="InterPro" id="IPR002859">
    <property type="entry name" value="PKD/REJ-like"/>
</dbReference>
<evidence type="ECO:0000259" key="7">
    <source>
        <dbReference type="PROSITE" id="PS51111"/>
    </source>
</evidence>
<evidence type="ECO:0000256" key="6">
    <source>
        <dbReference type="SAM" id="MobiDB-lite"/>
    </source>
</evidence>
<dbReference type="PROSITE" id="PS51111">
    <property type="entry name" value="REJ"/>
    <property type="match status" value="1"/>
</dbReference>
<evidence type="ECO:0000256" key="4">
    <source>
        <dbReference type="ARBA" id="ARBA00022989"/>
    </source>
</evidence>
<evidence type="ECO:0000256" key="2">
    <source>
        <dbReference type="ARBA" id="ARBA00007200"/>
    </source>
</evidence>
<dbReference type="Proteomes" id="UP001266305">
    <property type="component" value="Unassembled WGS sequence"/>
</dbReference>
<keyword evidence="9" id="KW-1185">Reference proteome</keyword>
<comment type="caution">
    <text evidence="8">The sequence shown here is derived from an EMBL/GenBank/DDBJ whole genome shotgun (WGS) entry which is preliminary data.</text>
</comment>
<feature type="region of interest" description="Disordered" evidence="6">
    <location>
        <begin position="216"/>
        <end position="237"/>
    </location>
</feature>
<comment type="subcellular location">
    <subcellularLocation>
        <location evidence="1">Membrane</location>
    </subcellularLocation>
</comment>
<proteinExistence type="inferred from homology"/>
<evidence type="ECO:0000313" key="9">
    <source>
        <dbReference type="Proteomes" id="UP001266305"/>
    </source>
</evidence>
<sequence>MPETPTPSAAPPNFSPTGAMRPGPALPLLLLLGLGRLPPPAPRVAQAAVPGAPGGLLRGVPGGLLRGVPGGLLRGVPGGLLRGVPGGLLRGVPGGLLRGVPGGLLRGVPGLGVRGGRARLRLRLHAVWAGGVVLSGRGDLCFPRGGARRRWYCLDLRVLLSAPCPPRPAAPTPVDLQLSARRGRLSLTWSAPLPRPPGCPAWTFLLRLLGPGEGPRAAPAARVSPRSAAPGPRAQPGFVARTECPTDGPARAVWQAVNSSRHRAVESSVSCQIDACVIQSVRINTDRRGAPVRLSRTAEATLNASVQLDCPGALAISQYWQVFSVPAVGHVPDWTQPLDLPQLEIRRSPLFIHIPSYSLYWGVYVFNFTVSVVTGNPKMSEVKDSDAVYVWIARSPHYS</sequence>
<dbReference type="InterPro" id="IPR014010">
    <property type="entry name" value="REJ_dom"/>
</dbReference>
<evidence type="ECO:0000256" key="5">
    <source>
        <dbReference type="ARBA" id="ARBA00023136"/>
    </source>
</evidence>
<keyword evidence="4" id="KW-1133">Transmembrane helix</keyword>
<feature type="compositionally biased region" description="Low complexity" evidence="6">
    <location>
        <begin position="216"/>
        <end position="234"/>
    </location>
</feature>
<keyword evidence="3" id="KW-0812">Transmembrane</keyword>
<organism evidence="8 9">
    <name type="scientific">Saguinus oedipus</name>
    <name type="common">Cotton-top tamarin</name>
    <name type="synonym">Oedipomidas oedipus</name>
    <dbReference type="NCBI Taxonomy" id="9490"/>
    <lineage>
        <taxon>Eukaryota</taxon>
        <taxon>Metazoa</taxon>
        <taxon>Chordata</taxon>
        <taxon>Craniata</taxon>
        <taxon>Vertebrata</taxon>
        <taxon>Euteleostomi</taxon>
        <taxon>Mammalia</taxon>
        <taxon>Eutheria</taxon>
        <taxon>Euarchontoglires</taxon>
        <taxon>Primates</taxon>
        <taxon>Haplorrhini</taxon>
        <taxon>Platyrrhini</taxon>
        <taxon>Cebidae</taxon>
        <taxon>Callitrichinae</taxon>
        <taxon>Saguinus</taxon>
    </lineage>
</organism>
<evidence type="ECO:0000256" key="1">
    <source>
        <dbReference type="ARBA" id="ARBA00004370"/>
    </source>
</evidence>
<feature type="domain" description="REJ" evidence="7">
    <location>
        <begin position="276"/>
        <end position="399"/>
    </location>
</feature>
<reference evidence="8 9" key="1">
    <citation type="submission" date="2023-05" db="EMBL/GenBank/DDBJ databases">
        <title>B98-5 Cell Line De Novo Hybrid Assembly: An Optical Mapping Approach.</title>
        <authorList>
            <person name="Kananen K."/>
            <person name="Auerbach J.A."/>
            <person name="Kautto E."/>
            <person name="Blachly J.S."/>
        </authorList>
    </citation>
    <scope>NUCLEOTIDE SEQUENCE [LARGE SCALE GENOMIC DNA]</scope>
    <source>
        <strain evidence="8">B95-8</strain>
        <tissue evidence="8">Cell line</tissue>
    </source>
</reference>